<dbReference type="EMBL" id="JBBHLL010001933">
    <property type="protein sequence ID" value="KAK7795668.1"/>
    <property type="molecule type" value="Genomic_DNA"/>
</dbReference>
<name>A0AAW0H2Q8_MYOGA</name>
<feature type="transmembrane region" description="Helical" evidence="11">
    <location>
        <begin position="88"/>
        <end position="118"/>
    </location>
</feature>
<evidence type="ECO:0000256" key="4">
    <source>
        <dbReference type="ARBA" id="ARBA00022989"/>
    </source>
</evidence>
<keyword evidence="5 9" id="KW-0297">G-protein coupled receptor</keyword>
<dbReference type="InterPro" id="IPR000276">
    <property type="entry name" value="GPCR_Rhodpsn"/>
</dbReference>
<keyword evidence="3 9" id="KW-0812">Transmembrane</keyword>
<keyword evidence="6 11" id="KW-0472">Membrane</keyword>
<dbReference type="SUPFAM" id="SSF81321">
    <property type="entry name" value="Family A G protein-coupled receptor-like"/>
    <property type="match status" value="1"/>
</dbReference>
<dbReference type="FunFam" id="1.20.1070.10:FF:000140">
    <property type="entry name" value="Mas-related G-protein coupled receptor member X2"/>
    <property type="match status" value="1"/>
</dbReference>
<feature type="domain" description="G-protein coupled receptors family 1 profile" evidence="12">
    <location>
        <begin position="68"/>
        <end position="305"/>
    </location>
</feature>
<evidence type="ECO:0000313" key="14">
    <source>
        <dbReference type="Proteomes" id="UP001488838"/>
    </source>
</evidence>
<evidence type="ECO:0000259" key="12">
    <source>
        <dbReference type="PROSITE" id="PS50262"/>
    </source>
</evidence>
<dbReference type="PROSITE" id="PS50262">
    <property type="entry name" value="G_PROTEIN_RECEP_F1_2"/>
    <property type="match status" value="1"/>
</dbReference>
<evidence type="ECO:0000256" key="9">
    <source>
        <dbReference type="RuleBase" id="RU000688"/>
    </source>
</evidence>
<dbReference type="GO" id="GO:0004930">
    <property type="term" value="F:G protein-coupled receptor activity"/>
    <property type="evidence" value="ECO:0007669"/>
    <property type="project" value="UniProtKB-KW"/>
</dbReference>
<dbReference type="InterPro" id="IPR026234">
    <property type="entry name" value="MRGPCRFAMILY"/>
</dbReference>
<dbReference type="PANTHER" id="PTHR11334">
    <property type="entry name" value="MAS-RELATED G-PROTEIN COUPLED RECEPTOR"/>
    <property type="match status" value="1"/>
</dbReference>
<keyword evidence="14" id="KW-1185">Reference proteome</keyword>
<evidence type="ECO:0000256" key="10">
    <source>
        <dbReference type="SAM" id="MobiDB-lite"/>
    </source>
</evidence>
<protein>
    <recommendedName>
        <fullName evidence="12">G-protein coupled receptors family 1 profile domain-containing protein</fullName>
    </recommendedName>
</protein>
<proteinExistence type="inferred from homology"/>
<keyword evidence="4 11" id="KW-1133">Transmembrane helix</keyword>
<dbReference type="PANTHER" id="PTHR11334:SF29">
    <property type="entry name" value="MAS-RELATED G-PROTEIN COUPLED RECEPTOR MEMBER X2"/>
    <property type="match status" value="1"/>
</dbReference>
<evidence type="ECO:0000256" key="6">
    <source>
        <dbReference type="ARBA" id="ARBA00023136"/>
    </source>
</evidence>
<comment type="caution">
    <text evidence="13">The sequence shown here is derived from an EMBL/GenBank/DDBJ whole genome shotgun (WGS) entry which is preliminary data.</text>
</comment>
<gene>
    <name evidence="13" type="ORF">U0070_006390</name>
</gene>
<feature type="region of interest" description="Disordered" evidence="10">
    <location>
        <begin position="1"/>
        <end position="25"/>
    </location>
</feature>
<dbReference type="Pfam" id="PF00001">
    <property type="entry name" value="7tm_1"/>
    <property type="match status" value="1"/>
</dbReference>
<evidence type="ECO:0000256" key="11">
    <source>
        <dbReference type="SAM" id="Phobius"/>
    </source>
</evidence>
<feature type="transmembrane region" description="Helical" evidence="11">
    <location>
        <begin position="219"/>
        <end position="238"/>
    </location>
</feature>
<dbReference type="PROSITE" id="PS00237">
    <property type="entry name" value="G_PROTEIN_RECEP_F1_1"/>
    <property type="match status" value="1"/>
</dbReference>
<feature type="transmembrane region" description="Helical" evidence="11">
    <location>
        <begin position="124"/>
        <end position="152"/>
    </location>
</feature>
<dbReference type="AlphaFoldDB" id="A0AAW0H2Q8"/>
<comment type="similarity">
    <text evidence="9">Belongs to the G-protein coupled receptor 1 family.</text>
</comment>
<dbReference type="PRINTS" id="PR02108">
    <property type="entry name" value="MRGPCRFAMILY"/>
</dbReference>
<feature type="transmembrane region" description="Helical" evidence="11">
    <location>
        <begin position="287"/>
        <end position="308"/>
    </location>
</feature>
<comment type="subcellular location">
    <subcellularLocation>
        <location evidence="1">Cell membrane</location>
        <topology evidence="1">Multi-pass membrane protein</topology>
    </subcellularLocation>
</comment>
<evidence type="ECO:0000256" key="3">
    <source>
        <dbReference type="ARBA" id="ARBA00022692"/>
    </source>
</evidence>
<dbReference type="GO" id="GO:0005886">
    <property type="term" value="C:plasma membrane"/>
    <property type="evidence" value="ECO:0007669"/>
    <property type="project" value="UniProtKB-SubCell"/>
</dbReference>
<feature type="compositionally biased region" description="Polar residues" evidence="10">
    <location>
        <begin position="13"/>
        <end position="25"/>
    </location>
</feature>
<dbReference type="PRINTS" id="PR00237">
    <property type="entry name" value="GPCRRHODOPSN"/>
</dbReference>
<keyword evidence="8 9" id="KW-0807">Transducer</keyword>
<evidence type="ECO:0000256" key="2">
    <source>
        <dbReference type="ARBA" id="ARBA00022475"/>
    </source>
</evidence>
<sequence>MSFPPPVNRMEQRSTSGDLLSKDSNTSTWETTITAPNGSINTNSSYCHITFQTTIYLSFVFILVGIAGNATVMWLLGFRMRRNAFSVYILNLAVADFLFLSFQFVYCLYLVIYIFYYINDTTYVSFYFLLFSFVVTRFTYFSGMNILSAISVERCLSVLWPIWYHCQRPRHTSAVTCALIWALSLLLSLLEGVACGLLFNSIDNFWCQTSNYLTDSWLIALFVVLSVSSLTLLVKIFCGSQRIPVTRLFVIIVLTVLFFLIFGLPFGFSFLLDKLLRSFPFLKTCDVFVIVLLSCVNSCANPIIYFLVGSISHRRFQRKSLKLFLQRALQDTPEEEEDRERDS</sequence>
<evidence type="ECO:0000256" key="1">
    <source>
        <dbReference type="ARBA" id="ARBA00004651"/>
    </source>
</evidence>
<dbReference type="Gene3D" id="1.20.1070.10">
    <property type="entry name" value="Rhodopsin 7-helix transmembrane proteins"/>
    <property type="match status" value="1"/>
</dbReference>
<reference evidence="13 14" key="1">
    <citation type="journal article" date="2023" name="bioRxiv">
        <title>Conserved and derived expression patterns and positive selection on dental genes reveal complex evolutionary context of ever-growing rodent molars.</title>
        <authorList>
            <person name="Calamari Z.T."/>
            <person name="Song A."/>
            <person name="Cohen E."/>
            <person name="Akter M."/>
            <person name="Roy R.D."/>
            <person name="Hallikas O."/>
            <person name="Christensen M.M."/>
            <person name="Li P."/>
            <person name="Marangoni P."/>
            <person name="Jernvall J."/>
            <person name="Klein O.D."/>
        </authorList>
    </citation>
    <scope>NUCLEOTIDE SEQUENCE [LARGE SCALE GENOMIC DNA]</scope>
    <source>
        <strain evidence="13">V071</strain>
    </source>
</reference>
<feature type="transmembrane region" description="Helical" evidence="11">
    <location>
        <begin position="245"/>
        <end position="267"/>
    </location>
</feature>
<evidence type="ECO:0000256" key="5">
    <source>
        <dbReference type="ARBA" id="ARBA00023040"/>
    </source>
</evidence>
<feature type="transmembrane region" description="Helical" evidence="11">
    <location>
        <begin position="173"/>
        <end position="199"/>
    </location>
</feature>
<dbReference type="Proteomes" id="UP001488838">
    <property type="component" value="Unassembled WGS sequence"/>
</dbReference>
<accession>A0AAW0H2Q8</accession>
<evidence type="ECO:0000256" key="8">
    <source>
        <dbReference type="ARBA" id="ARBA00023224"/>
    </source>
</evidence>
<keyword evidence="2" id="KW-1003">Cell membrane</keyword>
<evidence type="ECO:0000256" key="7">
    <source>
        <dbReference type="ARBA" id="ARBA00023170"/>
    </source>
</evidence>
<dbReference type="InterPro" id="IPR017452">
    <property type="entry name" value="GPCR_Rhodpsn_7TM"/>
</dbReference>
<feature type="transmembrane region" description="Helical" evidence="11">
    <location>
        <begin position="55"/>
        <end position="76"/>
    </location>
</feature>
<keyword evidence="7 9" id="KW-0675">Receptor</keyword>
<organism evidence="13 14">
    <name type="scientific">Myodes glareolus</name>
    <name type="common">Bank vole</name>
    <name type="synonym">Clethrionomys glareolus</name>
    <dbReference type="NCBI Taxonomy" id="447135"/>
    <lineage>
        <taxon>Eukaryota</taxon>
        <taxon>Metazoa</taxon>
        <taxon>Chordata</taxon>
        <taxon>Craniata</taxon>
        <taxon>Vertebrata</taxon>
        <taxon>Euteleostomi</taxon>
        <taxon>Mammalia</taxon>
        <taxon>Eutheria</taxon>
        <taxon>Euarchontoglires</taxon>
        <taxon>Glires</taxon>
        <taxon>Rodentia</taxon>
        <taxon>Myomorpha</taxon>
        <taxon>Muroidea</taxon>
        <taxon>Cricetidae</taxon>
        <taxon>Arvicolinae</taxon>
        <taxon>Myodes</taxon>
    </lineage>
</organism>
<evidence type="ECO:0000313" key="13">
    <source>
        <dbReference type="EMBL" id="KAK7795668.1"/>
    </source>
</evidence>